<gene>
    <name evidence="2" type="ORF">CQ12_06015</name>
</gene>
<dbReference type="AlphaFoldDB" id="A0A0R3LSJ2"/>
<dbReference type="Proteomes" id="UP000050863">
    <property type="component" value="Unassembled WGS sequence"/>
</dbReference>
<name>A0A0R3LSJ2_9BRAD</name>
<dbReference type="EMBL" id="LLXZ01000064">
    <property type="protein sequence ID" value="KRR09966.1"/>
    <property type="molecule type" value="Genomic_DNA"/>
</dbReference>
<accession>A0A0R3LSJ2</accession>
<proteinExistence type="predicted"/>
<organism evidence="2 3">
    <name type="scientific">Bradyrhizobium jicamae</name>
    <dbReference type="NCBI Taxonomy" id="280332"/>
    <lineage>
        <taxon>Bacteria</taxon>
        <taxon>Pseudomonadati</taxon>
        <taxon>Pseudomonadota</taxon>
        <taxon>Alphaproteobacteria</taxon>
        <taxon>Hyphomicrobiales</taxon>
        <taxon>Nitrobacteraceae</taxon>
        <taxon>Bradyrhizobium</taxon>
    </lineage>
</organism>
<dbReference type="Pfam" id="PF13643">
    <property type="entry name" value="DUF4145"/>
    <property type="match status" value="1"/>
</dbReference>
<dbReference type="OrthoDB" id="8420147at2"/>
<dbReference type="InterPro" id="IPR025285">
    <property type="entry name" value="DUF4145"/>
</dbReference>
<evidence type="ECO:0000313" key="3">
    <source>
        <dbReference type="Proteomes" id="UP000050863"/>
    </source>
</evidence>
<protein>
    <recommendedName>
        <fullName evidence="1">DUF4145 domain-containing protein</fullName>
    </recommendedName>
</protein>
<reference evidence="2 3" key="1">
    <citation type="submission" date="2014-03" db="EMBL/GenBank/DDBJ databases">
        <title>Bradyrhizobium valentinum sp. nov., isolated from effective nodules of Lupinus mariae-josephae, a lupine endemic of basic-lime soils in Eastern Spain.</title>
        <authorList>
            <person name="Duran D."/>
            <person name="Rey L."/>
            <person name="Navarro A."/>
            <person name="Busquets A."/>
            <person name="Imperial J."/>
            <person name="Ruiz-Argueso T."/>
        </authorList>
    </citation>
    <scope>NUCLEOTIDE SEQUENCE [LARGE SCALE GENOMIC DNA]</scope>
    <source>
        <strain evidence="2 3">PAC68</strain>
    </source>
</reference>
<sequence length="220" mass="23871">MTIHKLIDPQPGNPTVVNLRCPHCRHQGAFNAVKNCNDVAWIEGVKNQGGKLAPTGFSAGARVCPNNECRGLVQVVLRNGHLIESYPPETIDFDSTDLPPNILDSLEEAIKSHAAGCYKASALMVRRVLEELCDDKQANGGDLKQRLAKLSQSVVVPKELLDAADELRLLGNDAAHVKANNYNAIGLDESALAIELAKELLKAVYQYTSLVSKLKALKKP</sequence>
<comment type="caution">
    <text evidence="2">The sequence shown here is derived from an EMBL/GenBank/DDBJ whole genome shotgun (WGS) entry which is preliminary data.</text>
</comment>
<keyword evidence="3" id="KW-1185">Reference proteome</keyword>
<dbReference type="RefSeq" id="WP_057835261.1">
    <property type="nucleotide sequence ID" value="NZ_LLXZ01000064.1"/>
</dbReference>
<feature type="domain" description="DUF4145" evidence="1">
    <location>
        <begin position="109"/>
        <end position="192"/>
    </location>
</feature>
<evidence type="ECO:0000313" key="2">
    <source>
        <dbReference type="EMBL" id="KRR09966.1"/>
    </source>
</evidence>
<evidence type="ECO:0000259" key="1">
    <source>
        <dbReference type="Pfam" id="PF13643"/>
    </source>
</evidence>